<evidence type="ECO:0000256" key="1">
    <source>
        <dbReference type="ARBA" id="ARBA00005171"/>
    </source>
</evidence>
<feature type="domain" description="Glutamine amidotransferase" evidence="10">
    <location>
        <begin position="1"/>
        <end position="36"/>
    </location>
</feature>
<keyword evidence="4" id="KW-0436">Ligase</keyword>
<comment type="catalytic activity">
    <reaction evidence="9">
        <text>UTP + L-glutamine + ATP + H2O = CTP + L-glutamate + ADP + phosphate + 2 H(+)</text>
        <dbReference type="Rhea" id="RHEA:26426"/>
        <dbReference type="ChEBI" id="CHEBI:15377"/>
        <dbReference type="ChEBI" id="CHEBI:15378"/>
        <dbReference type="ChEBI" id="CHEBI:29985"/>
        <dbReference type="ChEBI" id="CHEBI:30616"/>
        <dbReference type="ChEBI" id="CHEBI:37563"/>
        <dbReference type="ChEBI" id="CHEBI:43474"/>
        <dbReference type="ChEBI" id="CHEBI:46398"/>
        <dbReference type="ChEBI" id="CHEBI:58359"/>
        <dbReference type="ChEBI" id="CHEBI:456216"/>
        <dbReference type="EC" id="6.3.4.2"/>
    </reaction>
</comment>
<reference evidence="11 12" key="1">
    <citation type="journal article" date="2020" name="BMC Genomics">
        <title>Intraspecific diversification of the crop wild relative Brassica cretica Lam. using demographic model selection.</title>
        <authorList>
            <person name="Kioukis A."/>
            <person name="Michalopoulou V.A."/>
            <person name="Briers L."/>
            <person name="Pirintsos S."/>
            <person name="Studholme D.J."/>
            <person name="Pavlidis P."/>
            <person name="Sarris P.F."/>
        </authorList>
    </citation>
    <scope>NUCLEOTIDE SEQUENCE [LARGE SCALE GENOMIC DNA]</scope>
    <source>
        <strain evidence="12">cv. PFS-1207/04</strain>
    </source>
</reference>
<protein>
    <recommendedName>
        <fullName evidence="3">CTP synthase (glutamine hydrolyzing)</fullName>
        <ecNumber evidence="3">6.3.4.2</ecNumber>
    </recommendedName>
</protein>
<dbReference type="InterPro" id="IPR004468">
    <property type="entry name" value="CTP_synthase"/>
</dbReference>
<evidence type="ECO:0000313" key="11">
    <source>
        <dbReference type="EMBL" id="KAF3591290.1"/>
    </source>
</evidence>
<sequence>MEIVELPNHPFYIGAQFHPEYKSRPGKPSPLFLGLIGAACGELDNVLQQSCQETAVSRPQSNGKLERVYLKGAAKKPVSVVYSLCS</sequence>
<keyword evidence="6" id="KW-0067">ATP-binding</keyword>
<evidence type="ECO:0000256" key="8">
    <source>
        <dbReference type="ARBA" id="ARBA00022975"/>
    </source>
</evidence>
<evidence type="ECO:0000256" key="9">
    <source>
        <dbReference type="ARBA" id="ARBA00047781"/>
    </source>
</evidence>
<dbReference type="Proteomes" id="UP000266723">
    <property type="component" value="Unassembled WGS sequence"/>
</dbReference>
<dbReference type="EC" id="6.3.4.2" evidence="3"/>
<keyword evidence="5" id="KW-0547">Nucleotide-binding</keyword>
<dbReference type="InterPro" id="IPR029062">
    <property type="entry name" value="Class_I_gatase-like"/>
</dbReference>
<name>A0ABQ7E3Q3_BRACR</name>
<gene>
    <name evidence="11" type="ORF">DY000_02026972</name>
</gene>
<evidence type="ECO:0000259" key="10">
    <source>
        <dbReference type="Pfam" id="PF00117"/>
    </source>
</evidence>
<evidence type="ECO:0000256" key="2">
    <source>
        <dbReference type="ARBA" id="ARBA00007533"/>
    </source>
</evidence>
<comment type="pathway">
    <text evidence="1">Pyrimidine metabolism; CTP biosynthesis via de novo pathway; CTP from UDP: step 2/2.</text>
</comment>
<organism evidence="11 12">
    <name type="scientific">Brassica cretica</name>
    <name type="common">Mustard</name>
    <dbReference type="NCBI Taxonomy" id="69181"/>
    <lineage>
        <taxon>Eukaryota</taxon>
        <taxon>Viridiplantae</taxon>
        <taxon>Streptophyta</taxon>
        <taxon>Embryophyta</taxon>
        <taxon>Tracheophyta</taxon>
        <taxon>Spermatophyta</taxon>
        <taxon>Magnoliopsida</taxon>
        <taxon>eudicotyledons</taxon>
        <taxon>Gunneridae</taxon>
        <taxon>Pentapetalae</taxon>
        <taxon>rosids</taxon>
        <taxon>malvids</taxon>
        <taxon>Brassicales</taxon>
        <taxon>Brassicaceae</taxon>
        <taxon>Brassiceae</taxon>
        <taxon>Brassica</taxon>
    </lineage>
</organism>
<dbReference type="PROSITE" id="PS51273">
    <property type="entry name" value="GATASE_TYPE_1"/>
    <property type="match status" value="1"/>
</dbReference>
<keyword evidence="8" id="KW-0665">Pyrimidine biosynthesis</keyword>
<keyword evidence="7" id="KW-0315">Glutamine amidotransferase</keyword>
<comment type="similarity">
    <text evidence="2">Belongs to the CTP synthase family.</text>
</comment>
<dbReference type="InterPro" id="IPR017926">
    <property type="entry name" value="GATASE"/>
</dbReference>
<evidence type="ECO:0000256" key="7">
    <source>
        <dbReference type="ARBA" id="ARBA00022962"/>
    </source>
</evidence>
<dbReference type="EMBL" id="QGKV02000299">
    <property type="protein sequence ID" value="KAF3591290.1"/>
    <property type="molecule type" value="Genomic_DNA"/>
</dbReference>
<comment type="caution">
    <text evidence="11">The sequence shown here is derived from an EMBL/GenBank/DDBJ whole genome shotgun (WGS) entry which is preliminary data.</text>
</comment>
<dbReference type="Pfam" id="PF00117">
    <property type="entry name" value="GATase"/>
    <property type="match status" value="1"/>
</dbReference>
<keyword evidence="12" id="KW-1185">Reference proteome</keyword>
<proteinExistence type="inferred from homology"/>
<evidence type="ECO:0000256" key="5">
    <source>
        <dbReference type="ARBA" id="ARBA00022741"/>
    </source>
</evidence>
<evidence type="ECO:0000313" key="12">
    <source>
        <dbReference type="Proteomes" id="UP000266723"/>
    </source>
</evidence>
<evidence type="ECO:0000256" key="6">
    <source>
        <dbReference type="ARBA" id="ARBA00022840"/>
    </source>
</evidence>
<accession>A0ABQ7E3Q3</accession>
<evidence type="ECO:0000256" key="3">
    <source>
        <dbReference type="ARBA" id="ARBA00012291"/>
    </source>
</evidence>
<evidence type="ECO:0000256" key="4">
    <source>
        <dbReference type="ARBA" id="ARBA00022598"/>
    </source>
</evidence>
<dbReference type="SUPFAM" id="SSF52317">
    <property type="entry name" value="Class I glutamine amidotransferase-like"/>
    <property type="match status" value="1"/>
</dbReference>
<dbReference type="Gene3D" id="3.40.50.880">
    <property type="match status" value="1"/>
</dbReference>
<dbReference type="PANTHER" id="PTHR11550:SF34">
    <property type="entry name" value="CTP SYNTHASE"/>
    <property type="match status" value="1"/>
</dbReference>
<dbReference type="PANTHER" id="PTHR11550">
    <property type="entry name" value="CTP SYNTHASE"/>
    <property type="match status" value="1"/>
</dbReference>